<keyword evidence="3" id="KW-1185">Reference proteome</keyword>
<comment type="caution">
    <text evidence="2">The sequence shown here is derived from an EMBL/GenBank/DDBJ whole genome shotgun (WGS) entry which is preliminary data.</text>
</comment>
<feature type="transmembrane region" description="Helical" evidence="1">
    <location>
        <begin position="36"/>
        <end position="54"/>
    </location>
</feature>
<evidence type="ECO:0000313" key="2">
    <source>
        <dbReference type="EMBL" id="KYZ77385.1"/>
    </source>
</evidence>
<gene>
    <name evidence="2" type="ORF">AXX12_04505</name>
</gene>
<sequence length="64" mass="7306">MWHIITSIIFLLSILSLSGGIFLAPDLKIMKICSYLSGNIILLLKATTMFILVLEVKYHEQKRL</sequence>
<dbReference type="Proteomes" id="UP000076268">
    <property type="component" value="Unassembled WGS sequence"/>
</dbReference>
<dbReference type="AlphaFoldDB" id="A0A154BU39"/>
<proteinExistence type="predicted"/>
<keyword evidence="1" id="KW-0472">Membrane</keyword>
<keyword evidence="1" id="KW-0812">Transmembrane</keyword>
<protein>
    <submittedName>
        <fullName evidence="2">Uncharacterized protein</fullName>
    </submittedName>
</protein>
<keyword evidence="1" id="KW-1133">Transmembrane helix</keyword>
<reference evidence="2 3" key="1">
    <citation type="submission" date="2016-02" db="EMBL/GenBank/DDBJ databases">
        <title>Anaerosporomusa subterraneum gen. nov., sp. nov., a spore-forming obligate anaerobe isolated from saprolite.</title>
        <authorList>
            <person name="Choi J.K."/>
            <person name="Shah M."/>
            <person name="Yee N."/>
        </authorList>
    </citation>
    <scope>NUCLEOTIDE SEQUENCE [LARGE SCALE GENOMIC DNA]</scope>
    <source>
        <strain evidence="2 3">RU4</strain>
    </source>
</reference>
<dbReference type="EMBL" id="LSGP01000013">
    <property type="protein sequence ID" value="KYZ77385.1"/>
    <property type="molecule type" value="Genomic_DNA"/>
</dbReference>
<name>A0A154BU39_ANASB</name>
<organism evidence="2 3">
    <name type="scientific">Anaerosporomusa subterranea</name>
    <dbReference type="NCBI Taxonomy" id="1794912"/>
    <lineage>
        <taxon>Bacteria</taxon>
        <taxon>Bacillati</taxon>
        <taxon>Bacillota</taxon>
        <taxon>Negativicutes</taxon>
        <taxon>Acetonemataceae</taxon>
        <taxon>Anaerosporomusa</taxon>
    </lineage>
</organism>
<accession>A0A154BU39</accession>
<evidence type="ECO:0000313" key="3">
    <source>
        <dbReference type="Proteomes" id="UP000076268"/>
    </source>
</evidence>
<evidence type="ECO:0000256" key="1">
    <source>
        <dbReference type="SAM" id="Phobius"/>
    </source>
</evidence>